<dbReference type="InterPro" id="IPR050204">
    <property type="entry name" value="AraC_XylS_family_regulators"/>
</dbReference>
<dbReference type="PANTHER" id="PTHR46796">
    <property type="entry name" value="HTH-TYPE TRANSCRIPTIONAL ACTIVATOR RHAS-RELATED"/>
    <property type="match status" value="1"/>
</dbReference>
<dbReference type="EMBL" id="CP157390">
    <property type="protein sequence ID" value="XBM46659.1"/>
    <property type="molecule type" value="Genomic_DNA"/>
</dbReference>
<dbReference type="GO" id="GO:0003700">
    <property type="term" value="F:DNA-binding transcription factor activity"/>
    <property type="evidence" value="ECO:0007669"/>
    <property type="project" value="InterPro"/>
</dbReference>
<keyword evidence="1" id="KW-0805">Transcription regulation</keyword>
<evidence type="ECO:0000259" key="4">
    <source>
        <dbReference type="PROSITE" id="PS01124"/>
    </source>
</evidence>
<accession>A0AAU7G7K2</accession>
<dbReference type="AlphaFoldDB" id="A0AAU7G7K2"/>
<sequence length="309" mass="33880">MDDLRRVRSRTNDPAEADALLREANGRFAFSRDPGADFTFDVKQDGDDELSVGLYRIGGRWESDGEFDQFSLSAVFSGDYAWEIDGDRDSSYRMPFLSRPGHDLFGHGRDLSIVNIYISAEKLGEVARVVYADDAIVPEFASPRPVSPDKGRWAQQVAQVAAEFVRSGTIDNSMVRAGLFHTVALAVLECFPLTGQREDRPTTAQGQRQVHRRAMRFVDDNLSLPITPADLAAAAGTSLFGLDAAFRAHTGSSSGAYLRQARLSAAHADRMRGPVETDAVVAARWGFASADRFRRAYDAVYGPEEPPAA</sequence>
<dbReference type="PANTHER" id="PTHR46796:SF12">
    <property type="entry name" value="HTH-TYPE DNA-BINDING TRANSCRIPTIONAL ACTIVATOR EUTR"/>
    <property type="match status" value="1"/>
</dbReference>
<proteinExistence type="predicted"/>
<dbReference type="Gene3D" id="1.10.10.60">
    <property type="entry name" value="Homeodomain-like"/>
    <property type="match status" value="1"/>
</dbReference>
<dbReference type="SUPFAM" id="SSF46689">
    <property type="entry name" value="Homeodomain-like"/>
    <property type="match status" value="1"/>
</dbReference>
<dbReference type="InterPro" id="IPR018060">
    <property type="entry name" value="HTH_AraC"/>
</dbReference>
<evidence type="ECO:0000256" key="3">
    <source>
        <dbReference type="ARBA" id="ARBA00023163"/>
    </source>
</evidence>
<evidence type="ECO:0000256" key="1">
    <source>
        <dbReference type="ARBA" id="ARBA00023015"/>
    </source>
</evidence>
<organism evidence="5">
    <name type="scientific">Leifsonia sp. NPDC080035</name>
    <dbReference type="NCBI Taxonomy" id="3143936"/>
    <lineage>
        <taxon>Bacteria</taxon>
        <taxon>Bacillati</taxon>
        <taxon>Actinomycetota</taxon>
        <taxon>Actinomycetes</taxon>
        <taxon>Micrococcales</taxon>
        <taxon>Microbacteriaceae</taxon>
        <taxon>Leifsonia</taxon>
    </lineage>
</organism>
<dbReference type="Pfam" id="PF12833">
    <property type="entry name" value="HTH_18"/>
    <property type="match status" value="1"/>
</dbReference>
<evidence type="ECO:0000256" key="2">
    <source>
        <dbReference type="ARBA" id="ARBA00023125"/>
    </source>
</evidence>
<feature type="domain" description="HTH araC/xylS-type" evidence="4">
    <location>
        <begin position="212"/>
        <end position="302"/>
    </location>
</feature>
<keyword evidence="2" id="KW-0238">DNA-binding</keyword>
<dbReference type="PROSITE" id="PS01124">
    <property type="entry name" value="HTH_ARAC_FAMILY_2"/>
    <property type="match status" value="1"/>
</dbReference>
<name>A0AAU7G7K2_9MICO</name>
<reference evidence="5" key="1">
    <citation type="submission" date="2024-05" db="EMBL/GenBank/DDBJ databases">
        <title>The Natural Products Discovery Center: Release of the First 8490 Sequenced Strains for Exploring Actinobacteria Biosynthetic Diversity.</title>
        <authorList>
            <person name="Kalkreuter E."/>
            <person name="Kautsar S.A."/>
            <person name="Yang D."/>
            <person name="Bader C.D."/>
            <person name="Teijaro C.N."/>
            <person name="Fluegel L."/>
            <person name="Davis C.M."/>
            <person name="Simpson J.R."/>
            <person name="Lauterbach L."/>
            <person name="Steele A.D."/>
            <person name="Gui C."/>
            <person name="Meng S."/>
            <person name="Li G."/>
            <person name="Viehrig K."/>
            <person name="Ye F."/>
            <person name="Su P."/>
            <person name="Kiefer A.F."/>
            <person name="Nichols A."/>
            <person name="Cepeda A.J."/>
            <person name="Yan W."/>
            <person name="Fan B."/>
            <person name="Jiang Y."/>
            <person name="Adhikari A."/>
            <person name="Zheng C.-J."/>
            <person name="Schuster L."/>
            <person name="Cowan T.M."/>
            <person name="Smanski M.J."/>
            <person name="Chevrette M.G."/>
            <person name="de Carvalho L.P.S."/>
            <person name="Shen B."/>
        </authorList>
    </citation>
    <scope>NUCLEOTIDE SEQUENCE</scope>
    <source>
        <strain evidence="5">NPDC080035</strain>
    </source>
</reference>
<protein>
    <submittedName>
        <fullName evidence="5">AraC family transcriptional regulator</fullName>
    </submittedName>
</protein>
<dbReference type="InterPro" id="IPR009057">
    <property type="entry name" value="Homeodomain-like_sf"/>
</dbReference>
<keyword evidence="3" id="KW-0804">Transcription</keyword>
<dbReference type="RefSeq" id="WP_348786641.1">
    <property type="nucleotide sequence ID" value="NZ_CP157390.1"/>
</dbReference>
<dbReference type="GO" id="GO:0043565">
    <property type="term" value="F:sequence-specific DNA binding"/>
    <property type="evidence" value="ECO:0007669"/>
    <property type="project" value="InterPro"/>
</dbReference>
<gene>
    <name evidence="5" type="ORF">AAME72_11200</name>
</gene>
<evidence type="ECO:0000313" key="5">
    <source>
        <dbReference type="EMBL" id="XBM46659.1"/>
    </source>
</evidence>
<dbReference type="SMART" id="SM00342">
    <property type="entry name" value="HTH_ARAC"/>
    <property type="match status" value="1"/>
</dbReference>